<evidence type="ECO:0000313" key="1">
    <source>
        <dbReference type="EnsemblMetazoa" id="AALB001787-PA"/>
    </source>
</evidence>
<proteinExistence type="predicted"/>
<dbReference type="AlphaFoldDB" id="A0A182F5P2"/>
<dbReference type="VEuPathDB" id="VectorBase:AALB001787"/>
<sequence>MVDSVVYARHFTQHNHPAAPAFQRSSDFGVAGSRRKKKEPGCATLFVDERAQKLAGSRTGRTVYFLQAASGIGLALELLLLSSSFVWLFTSCKLFNSAYVRACV</sequence>
<reference evidence="1" key="2">
    <citation type="submission" date="2022-08" db="UniProtKB">
        <authorList>
            <consortium name="EnsemblMetazoa"/>
        </authorList>
    </citation>
    <scope>IDENTIFICATION</scope>
    <source>
        <strain evidence="1">STECLA/ALBI9_A</strain>
    </source>
</reference>
<dbReference type="EnsemblMetazoa" id="AALB001787-RA">
    <property type="protein sequence ID" value="AALB001787-PA"/>
    <property type="gene ID" value="AALB001787"/>
</dbReference>
<protein>
    <submittedName>
        <fullName evidence="1">Uncharacterized protein</fullName>
    </submittedName>
</protein>
<dbReference type="Proteomes" id="UP000069272">
    <property type="component" value="Chromosome 2L"/>
</dbReference>
<name>A0A182F5P2_ANOAL</name>
<keyword evidence="2" id="KW-1185">Reference proteome</keyword>
<reference evidence="1 2" key="1">
    <citation type="journal article" date="2017" name="G3 (Bethesda)">
        <title>The Physical Genome Mapping of Anopheles albimanus Corrected Scaffold Misassemblies and Identified Interarm Rearrangements in Genus Anopheles.</title>
        <authorList>
            <person name="Artemov G.N."/>
            <person name="Peery A.N."/>
            <person name="Jiang X."/>
            <person name="Tu Z."/>
            <person name="Stegniy V.N."/>
            <person name="Sharakhova M.V."/>
            <person name="Sharakhov I.V."/>
        </authorList>
    </citation>
    <scope>NUCLEOTIDE SEQUENCE [LARGE SCALE GENOMIC DNA]</scope>
    <source>
        <strain evidence="1 2">ALBI9_A</strain>
    </source>
</reference>
<accession>A0A182F5P2</accession>
<evidence type="ECO:0000313" key="2">
    <source>
        <dbReference type="Proteomes" id="UP000069272"/>
    </source>
</evidence>
<organism evidence="1 2">
    <name type="scientific">Anopheles albimanus</name>
    <name type="common">New world malaria mosquito</name>
    <dbReference type="NCBI Taxonomy" id="7167"/>
    <lineage>
        <taxon>Eukaryota</taxon>
        <taxon>Metazoa</taxon>
        <taxon>Ecdysozoa</taxon>
        <taxon>Arthropoda</taxon>
        <taxon>Hexapoda</taxon>
        <taxon>Insecta</taxon>
        <taxon>Pterygota</taxon>
        <taxon>Neoptera</taxon>
        <taxon>Endopterygota</taxon>
        <taxon>Diptera</taxon>
        <taxon>Nematocera</taxon>
        <taxon>Culicoidea</taxon>
        <taxon>Culicidae</taxon>
        <taxon>Anophelinae</taxon>
        <taxon>Anopheles</taxon>
    </lineage>
</organism>